<dbReference type="Gene3D" id="1.10.150.900">
    <property type="match status" value="1"/>
</dbReference>
<keyword evidence="10" id="KW-1185">Reference proteome</keyword>
<comment type="similarity">
    <text evidence="1">Belongs to the peptidase M20A family.</text>
</comment>
<dbReference type="PROSITE" id="PS00758">
    <property type="entry name" value="ARGE_DAPE_CPG2_1"/>
    <property type="match status" value="1"/>
</dbReference>
<dbReference type="GeneID" id="68100866"/>
<keyword evidence="5" id="KW-0862">Zinc</keyword>
<gene>
    <name evidence="9" type="ORF">C9374_008412</name>
</gene>
<evidence type="ECO:0000313" key="10">
    <source>
        <dbReference type="Proteomes" id="UP000816034"/>
    </source>
</evidence>
<name>A0AA88KKX8_NAELO</name>
<dbReference type="Pfam" id="PF01546">
    <property type="entry name" value="Peptidase_M20"/>
    <property type="match status" value="1"/>
</dbReference>
<feature type="domain" description="Peptidase M20 dimerisation" evidence="8">
    <location>
        <begin position="346"/>
        <end position="490"/>
    </location>
</feature>
<dbReference type="Gene3D" id="3.30.70.360">
    <property type="match status" value="1"/>
</dbReference>
<dbReference type="EMBL" id="PYSW02000034">
    <property type="protein sequence ID" value="KAG2378269.1"/>
    <property type="molecule type" value="Genomic_DNA"/>
</dbReference>
<feature type="compositionally biased region" description="Low complexity" evidence="6">
    <location>
        <begin position="1"/>
        <end position="21"/>
    </location>
</feature>
<dbReference type="SUPFAM" id="SSF53187">
    <property type="entry name" value="Zn-dependent exopeptidases"/>
    <property type="match status" value="1"/>
</dbReference>
<comment type="caution">
    <text evidence="9">The sequence shown here is derived from an EMBL/GenBank/DDBJ whole genome shotgun (WGS) entry which is preliminary data.</text>
</comment>
<dbReference type="SUPFAM" id="SSF55031">
    <property type="entry name" value="Bacterial exopeptidase dimerisation domain"/>
    <property type="match status" value="1"/>
</dbReference>
<dbReference type="GO" id="GO:0006508">
    <property type="term" value="P:proteolysis"/>
    <property type="evidence" value="ECO:0007669"/>
    <property type="project" value="UniProtKB-KW"/>
</dbReference>
<keyword evidence="2" id="KW-0645">Protease</keyword>
<accession>A0AA88KKX8</accession>
<feature type="compositionally biased region" description="Low complexity" evidence="6">
    <location>
        <begin position="154"/>
        <end position="176"/>
    </location>
</feature>
<evidence type="ECO:0000313" key="9">
    <source>
        <dbReference type="EMBL" id="KAG2378269.1"/>
    </source>
</evidence>
<dbReference type="InterPro" id="IPR001261">
    <property type="entry name" value="ArgE/DapE_CS"/>
</dbReference>
<dbReference type="GO" id="GO:0008233">
    <property type="term" value="F:peptidase activity"/>
    <property type="evidence" value="ECO:0007669"/>
    <property type="project" value="UniProtKB-KW"/>
</dbReference>
<keyword evidence="4" id="KW-0378">Hydrolase</keyword>
<evidence type="ECO:0000256" key="4">
    <source>
        <dbReference type="ARBA" id="ARBA00022801"/>
    </source>
</evidence>
<keyword evidence="7" id="KW-1133">Transmembrane helix</keyword>
<dbReference type="GO" id="GO:0046872">
    <property type="term" value="F:metal ion binding"/>
    <property type="evidence" value="ECO:0007669"/>
    <property type="project" value="UniProtKB-KW"/>
</dbReference>
<protein>
    <recommendedName>
        <fullName evidence="8">Peptidase M20 dimerisation domain-containing protein</fullName>
    </recommendedName>
</protein>
<dbReference type="InterPro" id="IPR047177">
    <property type="entry name" value="Pept_M20A"/>
</dbReference>
<feature type="region of interest" description="Disordered" evidence="6">
    <location>
        <begin position="151"/>
        <end position="178"/>
    </location>
</feature>
<feature type="region of interest" description="Disordered" evidence="6">
    <location>
        <begin position="1"/>
        <end position="22"/>
    </location>
</feature>
<dbReference type="Proteomes" id="UP000816034">
    <property type="component" value="Unassembled WGS sequence"/>
</dbReference>
<keyword evidence="3" id="KW-0479">Metal-binding</keyword>
<evidence type="ECO:0000256" key="6">
    <source>
        <dbReference type="SAM" id="MobiDB-lite"/>
    </source>
</evidence>
<sequence length="614" mass="68865">MNSSSSSTPNSNNANTNTTTTRPRTPLVKTLFQIILFACIGLIGLISVRTYLFIQESNRNIQQDFETRIKEGKSIHHSSSKHFQQLNWDEKERNSAIHRLQRAIQFPTIHHVKDYEIFQKLFDQMFKDFPLLFEGPSAVLKEVTHEISRQMSFNNSNNNTSTSSTSTSTNNSHSSNIPSEDSILAARVFVWRSNNHHHKLPIMLTGHVDVVPINDESKWTYPPFSGMIVNEGSSSSSSSSGSTIDSSTSQTYLYGRGSLDDKNGVYEILEALNQIRRENLLQQPDRDIYVVIGMDEEIGGEHGAKKVTSYFLKKNIKFSFILDEGGMIADHQFPTIHSPVAFVANAEKGFCNFEIRVQCEPGHSSMPKPNSCIHMLSKAMIQIQSNPMKAHISILRRMIHQLAPLSNSMIFKIVAANMDLFAPFLDYVLSYVGGAPNAVVRTTFAPTIISAGVAENVLPSTGTLLVNTRLAPYDSIQDVLKHLEQVVLNVATKTDSTYSSNLTVTALPKNCDEASRVSCHDCLEFNIIKKSIHQMQPDVFVVPYLFIAGSDSKHYRKLSDYAYGYLPMRLVKAHDDLARIHGHNERISTQNYLESVNVYTAIILNANEMLKDRP</sequence>
<dbReference type="InterPro" id="IPR011650">
    <property type="entry name" value="Peptidase_M20_dimer"/>
</dbReference>
<dbReference type="Gene3D" id="3.40.630.10">
    <property type="entry name" value="Zn peptidases"/>
    <property type="match status" value="1"/>
</dbReference>
<evidence type="ECO:0000256" key="1">
    <source>
        <dbReference type="ARBA" id="ARBA00006247"/>
    </source>
</evidence>
<keyword evidence="7" id="KW-0812">Transmembrane</keyword>
<reference evidence="9 10" key="1">
    <citation type="journal article" date="2018" name="BMC Genomics">
        <title>The genome of Naegleria lovaniensis, the basis for a comparative approach to unravel pathogenicity factors of the human pathogenic amoeba N. fowleri.</title>
        <authorList>
            <person name="Liechti N."/>
            <person name="Schurch N."/>
            <person name="Bruggmann R."/>
            <person name="Wittwer M."/>
        </authorList>
    </citation>
    <scope>NUCLEOTIDE SEQUENCE [LARGE SCALE GENOMIC DNA]</scope>
    <source>
        <strain evidence="9 10">ATCC 30569</strain>
    </source>
</reference>
<organism evidence="9 10">
    <name type="scientific">Naegleria lovaniensis</name>
    <name type="common">Amoeba</name>
    <dbReference type="NCBI Taxonomy" id="51637"/>
    <lineage>
        <taxon>Eukaryota</taxon>
        <taxon>Discoba</taxon>
        <taxon>Heterolobosea</taxon>
        <taxon>Tetramitia</taxon>
        <taxon>Eutetramitia</taxon>
        <taxon>Vahlkampfiidae</taxon>
        <taxon>Naegleria</taxon>
    </lineage>
</organism>
<evidence type="ECO:0000256" key="5">
    <source>
        <dbReference type="ARBA" id="ARBA00022833"/>
    </source>
</evidence>
<dbReference type="InterPro" id="IPR036264">
    <property type="entry name" value="Bact_exopeptidase_dim_dom"/>
</dbReference>
<evidence type="ECO:0000256" key="3">
    <source>
        <dbReference type="ARBA" id="ARBA00022723"/>
    </source>
</evidence>
<dbReference type="RefSeq" id="XP_044545531.1">
    <property type="nucleotide sequence ID" value="XM_044698486.1"/>
</dbReference>
<keyword evidence="7" id="KW-0472">Membrane</keyword>
<dbReference type="AlphaFoldDB" id="A0AA88KKX8"/>
<evidence type="ECO:0000256" key="2">
    <source>
        <dbReference type="ARBA" id="ARBA00022670"/>
    </source>
</evidence>
<dbReference type="Pfam" id="PF07687">
    <property type="entry name" value="M20_dimer"/>
    <property type="match status" value="1"/>
</dbReference>
<feature type="transmembrane region" description="Helical" evidence="7">
    <location>
        <begin position="31"/>
        <end position="54"/>
    </location>
</feature>
<dbReference type="PANTHER" id="PTHR45962">
    <property type="entry name" value="N-FATTY-ACYL-AMINO ACID SYNTHASE/HYDROLASE PM20D1"/>
    <property type="match status" value="1"/>
</dbReference>
<dbReference type="PANTHER" id="PTHR45962:SF1">
    <property type="entry name" value="N-FATTY-ACYL-AMINO ACID SYNTHASE_HYDROLASE PM20D1"/>
    <property type="match status" value="1"/>
</dbReference>
<evidence type="ECO:0000259" key="8">
    <source>
        <dbReference type="Pfam" id="PF07687"/>
    </source>
</evidence>
<evidence type="ECO:0000256" key="7">
    <source>
        <dbReference type="SAM" id="Phobius"/>
    </source>
</evidence>
<proteinExistence type="inferred from homology"/>
<dbReference type="InterPro" id="IPR002933">
    <property type="entry name" value="Peptidase_M20"/>
</dbReference>